<proteinExistence type="predicted"/>
<protein>
    <submittedName>
        <fullName evidence="1">Uncharacterized protein</fullName>
    </submittedName>
</protein>
<name>A0A916DR40_9BACT</name>
<evidence type="ECO:0000313" key="2">
    <source>
        <dbReference type="Proteomes" id="UP001060919"/>
    </source>
</evidence>
<dbReference type="EMBL" id="AP026867">
    <property type="protein sequence ID" value="BDS10435.1"/>
    <property type="molecule type" value="Genomic_DNA"/>
</dbReference>
<gene>
    <name evidence="1" type="ORF">AsAng_0011430</name>
</gene>
<evidence type="ECO:0000313" key="1">
    <source>
        <dbReference type="EMBL" id="BDS10435.1"/>
    </source>
</evidence>
<dbReference type="AlphaFoldDB" id="A0A916DR40"/>
<sequence length="234" mass="27909">MSMWEIEALIEASIRLVDQTAVKTDKVNLIWNLYEIQGLFDCSFTHFRLMDLLLKNGYTKAIERTAYPNYEQQKRYLEELKENRFAFLYENLAESWSETNPVVAYWDQKTAKVYIDCDSPIWGNNRPILTKMDPYELGKQLILEANRQGQRNLIYDWTAFLLNYGAIYFAENLTVETLIANCFETIAGVFAQHDFSAYKPMHESLEIYWEPQEWFSEEQQQLMEWFKRKISDHK</sequence>
<organism evidence="1 2">
    <name type="scientific">Aureispira anguillae</name>
    <dbReference type="NCBI Taxonomy" id="2864201"/>
    <lineage>
        <taxon>Bacteria</taxon>
        <taxon>Pseudomonadati</taxon>
        <taxon>Bacteroidota</taxon>
        <taxon>Saprospiria</taxon>
        <taxon>Saprospirales</taxon>
        <taxon>Saprospiraceae</taxon>
        <taxon>Aureispira</taxon>
    </lineage>
</organism>
<dbReference type="RefSeq" id="WP_264791746.1">
    <property type="nucleotide sequence ID" value="NZ_AP026867.1"/>
</dbReference>
<reference evidence="1" key="1">
    <citation type="submission" date="2022-09" db="EMBL/GenBank/DDBJ databases">
        <title>Aureispira anguillicida sp. nov., isolated from Leptocephalus of Japanese eel Anguilla japonica.</title>
        <authorList>
            <person name="Yuasa K."/>
            <person name="Mekata T."/>
            <person name="Ikunari K."/>
        </authorList>
    </citation>
    <scope>NUCLEOTIDE SEQUENCE</scope>
    <source>
        <strain evidence="1">EL160426</strain>
    </source>
</reference>
<dbReference type="KEGG" id="aup:AsAng_0011430"/>
<dbReference type="Proteomes" id="UP001060919">
    <property type="component" value="Chromosome"/>
</dbReference>
<keyword evidence="2" id="KW-1185">Reference proteome</keyword>
<accession>A0A916DR40</accession>